<sequence>MAVKGIKDDGGSSDDIQNIEDAITPTDLDPKADKKLLRRLDLHVLPWLCLLYALSLFDRNSISTAKITGLVDDLKLVGNHYSVALLSFFPTYILIELPANTLIRKFGPKRMLTGMIICWGTVAMCFGFVNTFSQLIALRVLLGIFEGGFNPACVYLISSWYKRYEVQQRIAIWYISGSFISGFSGIISYGLSSMEGVGGLRGWRWIFIIPGILTICMAVPIYLFVSDFPEKATWLRPNELARIQSRLEEDRGEKMEDKITRKVLIEVYSDWKLWVLSLLHFFITSGAYAMSFFTPSILRGFGYDVALSQILVTPPYVCAALCAIGSSILADRYRKRSPFLVGFMMLAILGIVLIGWGHNTGMKLTGVFFAITGTTCATPAVLAFMVNNIVGSAKRQAGIPLQLMFGGLGGVAPSLWFRNQDAPYYMPGLYASLTSFSMCAIGAASMALYYRNQNRKADKYGIILEGLEGFRYTL</sequence>
<feature type="transmembrane region" description="Helical" evidence="6">
    <location>
        <begin position="170"/>
        <end position="191"/>
    </location>
</feature>
<keyword evidence="5 6" id="KW-0472">Membrane</keyword>
<evidence type="ECO:0000256" key="6">
    <source>
        <dbReference type="SAM" id="Phobius"/>
    </source>
</evidence>
<dbReference type="SUPFAM" id="SSF103473">
    <property type="entry name" value="MFS general substrate transporter"/>
    <property type="match status" value="1"/>
</dbReference>
<keyword evidence="9" id="KW-1185">Reference proteome</keyword>
<dbReference type="GO" id="GO:0022857">
    <property type="term" value="F:transmembrane transporter activity"/>
    <property type="evidence" value="ECO:0007669"/>
    <property type="project" value="InterPro"/>
</dbReference>
<dbReference type="GO" id="GO:0016020">
    <property type="term" value="C:membrane"/>
    <property type="evidence" value="ECO:0007669"/>
    <property type="project" value="UniProtKB-SubCell"/>
</dbReference>
<evidence type="ECO:0000256" key="2">
    <source>
        <dbReference type="ARBA" id="ARBA00022448"/>
    </source>
</evidence>
<dbReference type="Pfam" id="PF07690">
    <property type="entry name" value="MFS_1"/>
    <property type="match status" value="1"/>
</dbReference>
<dbReference type="PROSITE" id="PS50850">
    <property type="entry name" value="MFS"/>
    <property type="match status" value="1"/>
</dbReference>
<organism evidence="8 9">
    <name type="scientific">Pseudogymnoascus verrucosus</name>
    <dbReference type="NCBI Taxonomy" id="342668"/>
    <lineage>
        <taxon>Eukaryota</taxon>
        <taxon>Fungi</taxon>
        <taxon>Dikarya</taxon>
        <taxon>Ascomycota</taxon>
        <taxon>Pezizomycotina</taxon>
        <taxon>Leotiomycetes</taxon>
        <taxon>Thelebolales</taxon>
        <taxon>Thelebolaceae</taxon>
        <taxon>Pseudogymnoascus</taxon>
    </lineage>
</organism>
<evidence type="ECO:0000256" key="3">
    <source>
        <dbReference type="ARBA" id="ARBA00022692"/>
    </source>
</evidence>
<dbReference type="Gene3D" id="1.20.1250.20">
    <property type="entry name" value="MFS general substrate transporter like domains"/>
    <property type="match status" value="2"/>
</dbReference>
<feature type="transmembrane region" description="Helical" evidence="6">
    <location>
        <begin position="398"/>
        <end position="417"/>
    </location>
</feature>
<dbReference type="InterPro" id="IPR011701">
    <property type="entry name" value="MFS"/>
</dbReference>
<feature type="transmembrane region" description="Helical" evidence="6">
    <location>
        <begin position="364"/>
        <end position="386"/>
    </location>
</feature>
<dbReference type="GeneID" id="28843034"/>
<evidence type="ECO:0000313" key="8">
    <source>
        <dbReference type="EMBL" id="OBT92572.1"/>
    </source>
</evidence>
<feature type="transmembrane region" description="Helical" evidence="6">
    <location>
        <begin position="271"/>
        <end position="290"/>
    </location>
</feature>
<keyword evidence="3 6" id="KW-0812">Transmembrane</keyword>
<accession>A0A1B8G9Q7</accession>
<dbReference type="FunFam" id="1.20.1250.20:FF:000018">
    <property type="entry name" value="MFS transporter permease"/>
    <property type="match status" value="1"/>
</dbReference>
<dbReference type="InterPro" id="IPR020846">
    <property type="entry name" value="MFS_dom"/>
</dbReference>
<dbReference type="RefSeq" id="XP_018126305.1">
    <property type="nucleotide sequence ID" value="XM_018279060.2"/>
</dbReference>
<keyword evidence="2" id="KW-0813">Transport</keyword>
<dbReference type="Proteomes" id="UP000091956">
    <property type="component" value="Unassembled WGS sequence"/>
</dbReference>
<feature type="transmembrane region" description="Helical" evidence="6">
    <location>
        <begin position="203"/>
        <end position="225"/>
    </location>
</feature>
<feature type="transmembrane region" description="Helical" evidence="6">
    <location>
        <begin position="339"/>
        <end position="358"/>
    </location>
</feature>
<feature type="transmembrane region" description="Helical" evidence="6">
    <location>
        <begin position="429"/>
        <end position="450"/>
    </location>
</feature>
<evidence type="ECO:0000259" key="7">
    <source>
        <dbReference type="PROSITE" id="PS50850"/>
    </source>
</evidence>
<dbReference type="OrthoDB" id="3639251at2759"/>
<dbReference type="InterPro" id="IPR036259">
    <property type="entry name" value="MFS_trans_sf"/>
</dbReference>
<feature type="transmembrane region" description="Helical" evidence="6">
    <location>
        <begin position="111"/>
        <end position="129"/>
    </location>
</feature>
<dbReference type="PANTHER" id="PTHR43791">
    <property type="entry name" value="PERMEASE-RELATED"/>
    <property type="match status" value="1"/>
</dbReference>
<proteinExistence type="predicted"/>
<feature type="domain" description="Major facilitator superfamily (MFS) profile" evidence="7">
    <location>
        <begin position="44"/>
        <end position="455"/>
    </location>
</feature>
<evidence type="ECO:0000313" key="9">
    <source>
        <dbReference type="Proteomes" id="UP000091956"/>
    </source>
</evidence>
<evidence type="ECO:0000256" key="1">
    <source>
        <dbReference type="ARBA" id="ARBA00004141"/>
    </source>
</evidence>
<dbReference type="EMBL" id="KV460265">
    <property type="protein sequence ID" value="OBT92572.1"/>
    <property type="molecule type" value="Genomic_DNA"/>
</dbReference>
<evidence type="ECO:0000256" key="5">
    <source>
        <dbReference type="ARBA" id="ARBA00023136"/>
    </source>
</evidence>
<reference evidence="8 9" key="1">
    <citation type="submission" date="2016-03" db="EMBL/GenBank/DDBJ databases">
        <title>Comparative genomics of Pseudogymnoascus destructans, the fungus causing white-nose syndrome of bats.</title>
        <authorList>
            <person name="Palmer J.M."/>
            <person name="Drees K.P."/>
            <person name="Foster J.T."/>
            <person name="Lindner D.L."/>
        </authorList>
    </citation>
    <scope>NUCLEOTIDE SEQUENCE [LARGE SCALE GENOMIC DNA]</scope>
    <source>
        <strain evidence="8 9">UAMH 10579</strain>
    </source>
</reference>
<reference evidence="9" key="2">
    <citation type="journal article" date="2018" name="Nat. Commun.">
        <title>Extreme sensitivity to ultraviolet light in the fungal pathogen causing white-nose syndrome of bats.</title>
        <authorList>
            <person name="Palmer J.M."/>
            <person name="Drees K.P."/>
            <person name="Foster J.T."/>
            <person name="Lindner D.L."/>
        </authorList>
    </citation>
    <scope>NUCLEOTIDE SEQUENCE [LARGE SCALE GENOMIC DNA]</scope>
    <source>
        <strain evidence="9">UAMH 10579</strain>
    </source>
</reference>
<gene>
    <name evidence="8" type="ORF">VE01_09648</name>
</gene>
<feature type="transmembrane region" description="Helical" evidence="6">
    <location>
        <begin position="310"/>
        <end position="330"/>
    </location>
</feature>
<evidence type="ECO:0000256" key="4">
    <source>
        <dbReference type="ARBA" id="ARBA00022989"/>
    </source>
</evidence>
<protein>
    <recommendedName>
        <fullName evidence="7">Major facilitator superfamily (MFS) profile domain-containing protein</fullName>
    </recommendedName>
</protein>
<dbReference type="PANTHER" id="PTHR43791:SF3">
    <property type="entry name" value="MAJOR FACILITATOR SUPERFAMILY (MFS) PROFILE DOMAIN-CONTAINING PROTEIN"/>
    <property type="match status" value="1"/>
</dbReference>
<dbReference type="AlphaFoldDB" id="A0A1B8G9Q7"/>
<name>A0A1B8G9Q7_9PEZI</name>
<feature type="transmembrane region" description="Helical" evidence="6">
    <location>
        <begin position="77"/>
        <end position="99"/>
    </location>
</feature>
<feature type="transmembrane region" description="Helical" evidence="6">
    <location>
        <begin position="40"/>
        <end position="57"/>
    </location>
</feature>
<feature type="transmembrane region" description="Helical" evidence="6">
    <location>
        <begin position="135"/>
        <end position="158"/>
    </location>
</feature>
<comment type="subcellular location">
    <subcellularLocation>
        <location evidence="1">Membrane</location>
        <topology evidence="1">Multi-pass membrane protein</topology>
    </subcellularLocation>
</comment>
<keyword evidence="4 6" id="KW-1133">Transmembrane helix</keyword>